<evidence type="ECO:0000313" key="3">
    <source>
        <dbReference type="Proteomes" id="UP000275368"/>
    </source>
</evidence>
<dbReference type="GO" id="GO:0016787">
    <property type="term" value="F:hydrolase activity"/>
    <property type="evidence" value="ECO:0007669"/>
    <property type="project" value="UniProtKB-KW"/>
</dbReference>
<dbReference type="KEGG" id="pbk:Back11_31140"/>
<keyword evidence="3" id="KW-1185">Reference proteome</keyword>
<sequence length="394" mass="44845">MTMIASLQTTTPEEASFRPEVLVRLEQLFQNLIQENQLQSASYLLAKDGKIVASSAMGRRTYKNDDDSPMLTDTIRRIASVTKLFGAVAIFQLIEQGKLFLKQAVSEWIEEFKHPMFERIQIWHLLTHTSGLWPDPGYYNEPNPFGHWDVRFAFEPDNEDTAVNEDERLKLRKSAWIRSILSLKPVCKPGENWNYSSAGYALIGEIVSRASGMHFEEYVIKHITEPLGMNRTFFDVPAELHGEICVTNEWDVSRLDKRDRTYDPPRTGGGLYSTLEDLFRFGQMLLNNGSYEGRRILSRKSIERMTRNHFEGRNLFAYSWGGKVASMPYGMGPGVTLENEWISAGAYGHEGAGRSKLIIDPKHNAVIVFFVPSNSDWVPESIITPLQIIGSGWK</sequence>
<dbReference type="RefSeq" id="WP_125658780.1">
    <property type="nucleotide sequence ID" value="NZ_AP019308.1"/>
</dbReference>
<dbReference type="Proteomes" id="UP000275368">
    <property type="component" value="Chromosome"/>
</dbReference>
<reference evidence="2 3" key="1">
    <citation type="submission" date="2018-11" db="EMBL/GenBank/DDBJ databases">
        <title>Complete genome sequence of Paenibacillus baekrokdamisoli strain KCTC 33723.</title>
        <authorList>
            <person name="Kang S.W."/>
            <person name="Lee K.C."/>
            <person name="Kim K.K."/>
            <person name="Kim J.S."/>
            <person name="Kim D.S."/>
            <person name="Ko S.H."/>
            <person name="Yang S.H."/>
            <person name="Lee J.S."/>
        </authorList>
    </citation>
    <scope>NUCLEOTIDE SEQUENCE [LARGE SCALE GENOMIC DNA]</scope>
    <source>
        <strain evidence="2 3">KCTC 33723</strain>
    </source>
</reference>
<dbReference type="InterPro" id="IPR050789">
    <property type="entry name" value="Diverse_Enzym_Activities"/>
</dbReference>
<name>A0A3G9JFN3_9BACL</name>
<evidence type="ECO:0000313" key="2">
    <source>
        <dbReference type="EMBL" id="BBH21769.1"/>
    </source>
</evidence>
<dbReference type="Gene3D" id="3.40.710.10">
    <property type="entry name" value="DD-peptidase/beta-lactamase superfamily"/>
    <property type="match status" value="1"/>
</dbReference>
<keyword evidence="1" id="KW-0378">Hydrolase</keyword>
<dbReference type="InterPro" id="IPR001466">
    <property type="entry name" value="Beta-lactam-related"/>
</dbReference>
<dbReference type="InterPro" id="IPR012338">
    <property type="entry name" value="Beta-lactam/transpept-like"/>
</dbReference>
<dbReference type="OrthoDB" id="9770183at2"/>
<dbReference type="PANTHER" id="PTHR43283:SF11">
    <property type="entry name" value="BETA-LACTAMASE-RELATED DOMAIN-CONTAINING PROTEIN"/>
    <property type="match status" value="1"/>
</dbReference>
<proteinExistence type="predicted"/>
<dbReference type="AlphaFoldDB" id="A0A3G9JFN3"/>
<accession>A0A3G9JFN3</accession>
<dbReference type="SUPFAM" id="SSF56601">
    <property type="entry name" value="beta-lactamase/transpeptidase-like"/>
    <property type="match status" value="1"/>
</dbReference>
<dbReference type="Pfam" id="PF00144">
    <property type="entry name" value="Beta-lactamase"/>
    <property type="match status" value="1"/>
</dbReference>
<protein>
    <submittedName>
        <fullName evidence="2">Penicillin-binding protein</fullName>
    </submittedName>
</protein>
<dbReference type="PANTHER" id="PTHR43283">
    <property type="entry name" value="BETA-LACTAMASE-RELATED"/>
    <property type="match status" value="1"/>
</dbReference>
<evidence type="ECO:0000256" key="1">
    <source>
        <dbReference type="ARBA" id="ARBA00022801"/>
    </source>
</evidence>
<gene>
    <name evidence="2" type="ORF">Back11_31140</name>
</gene>
<dbReference type="EMBL" id="AP019308">
    <property type="protein sequence ID" value="BBH21769.1"/>
    <property type="molecule type" value="Genomic_DNA"/>
</dbReference>
<organism evidence="2 3">
    <name type="scientific">Paenibacillus baekrokdamisoli</name>
    <dbReference type="NCBI Taxonomy" id="1712516"/>
    <lineage>
        <taxon>Bacteria</taxon>
        <taxon>Bacillati</taxon>
        <taxon>Bacillota</taxon>
        <taxon>Bacilli</taxon>
        <taxon>Bacillales</taxon>
        <taxon>Paenibacillaceae</taxon>
        <taxon>Paenibacillus</taxon>
    </lineage>
</organism>